<dbReference type="AlphaFoldDB" id="A0A7J5DNI5"/>
<name>A0A7J5DNI5_9ACTN</name>
<gene>
    <name evidence="2" type="ORF">F8144_02805</name>
</gene>
<feature type="domain" description="DUF6879" evidence="1">
    <location>
        <begin position="5"/>
        <end position="167"/>
    </location>
</feature>
<evidence type="ECO:0000313" key="3">
    <source>
        <dbReference type="Proteomes" id="UP000442990"/>
    </source>
</evidence>
<accession>A0A7J5DNI5</accession>
<evidence type="ECO:0000259" key="1">
    <source>
        <dbReference type="Pfam" id="PF21806"/>
    </source>
</evidence>
<proteinExistence type="predicted"/>
<dbReference type="Pfam" id="PF21806">
    <property type="entry name" value="DUF6879"/>
    <property type="match status" value="1"/>
</dbReference>
<comment type="caution">
    <text evidence="2">The sequence shown here is derived from an EMBL/GenBank/DDBJ whole genome shotgun (WGS) entry which is preliminary data.</text>
</comment>
<protein>
    <recommendedName>
        <fullName evidence="1">DUF6879 domain-containing protein</fullName>
    </recommendedName>
</protein>
<dbReference type="InterPro" id="IPR049244">
    <property type="entry name" value="DUF6879"/>
</dbReference>
<dbReference type="Proteomes" id="UP000442990">
    <property type="component" value="Unassembled WGS sequence"/>
</dbReference>
<evidence type="ECO:0000313" key="2">
    <source>
        <dbReference type="EMBL" id="KAB1990321.1"/>
    </source>
</evidence>
<dbReference type="EMBL" id="WBKG01000002">
    <property type="protein sequence ID" value="KAB1990321.1"/>
    <property type="molecule type" value="Genomic_DNA"/>
</dbReference>
<keyword evidence="3" id="KW-1185">Reference proteome</keyword>
<reference evidence="2 3" key="1">
    <citation type="submission" date="2019-09" db="EMBL/GenBank/DDBJ databases">
        <title>Isolation and identification of active actinomycetes.</title>
        <authorList>
            <person name="Yu Z."/>
            <person name="Han C."/>
            <person name="Yu B."/>
        </authorList>
    </citation>
    <scope>NUCLEOTIDE SEQUENCE [LARGE SCALE GENOMIC DNA]</scope>
    <source>
        <strain evidence="2 3">NEAU-H2</strain>
    </source>
</reference>
<organism evidence="2 3">
    <name type="scientific">Streptomyces triticiradicis</name>
    <dbReference type="NCBI Taxonomy" id="2651189"/>
    <lineage>
        <taxon>Bacteria</taxon>
        <taxon>Bacillati</taxon>
        <taxon>Actinomycetota</taxon>
        <taxon>Actinomycetes</taxon>
        <taxon>Kitasatosporales</taxon>
        <taxon>Streptomycetaceae</taxon>
        <taxon>Streptomyces</taxon>
    </lineage>
</organism>
<sequence>MPFKEISHVFTTFEHTAWRLETRRGYATDRNSQTWARWQAGEDVTHEPPDEWRHNVAEQTARGKRFGRVRVVDQPLTEGQAFLLARAPSNVAAGDEVRYLLRADAVRLGLPDFDFWLLDSRTLLRFVFDEQDTTLGVTVSQESADALAACQARDAAWHYAIRTADFARQVASTL</sequence>